<evidence type="ECO:0000256" key="12">
    <source>
        <dbReference type="PROSITE-ProRule" id="PRU00035"/>
    </source>
</evidence>
<dbReference type="PRINTS" id="PR00503">
    <property type="entry name" value="BROMODOMAIN"/>
</dbReference>
<dbReference type="SMART" id="SM00391">
    <property type="entry name" value="MBD"/>
    <property type="match status" value="1"/>
</dbReference>
<dbReference type="InterPro" id="IPR011011">
    <property type="entry name" value="Znf_FYVE_PHD"/>
</dbReference>
<dbReference type="SMART" id="SM00571">
    <property type="entry name" value="DDT"/>
    <property type="match status" value="1"/>
</dbReference>
<dbReference type="Pfam" id="PF01429">
    <property type="entry name" value="MBD"/>
    <property type="match status" value="1"/>
</dbReference>
<feature type="region of interest" description="Disordered" evidence="14">
    <location>
        <begin position="424"/>
        <end position="444"/>
    </location>
</feature>
<dbReference type="SUPFAM" id="SSF47370">
    <property type="entry name" value="Bromodomain"/>
    <property type="match status" value="1"/>
</dbReference>
<dbReference type="PANTHER" id="PTHR45915:SF5">
    <property type="entry name" value="BROMODOMAIN ADJACENT TO ZINC FINGER DOMAIN PROTEIN 2A"/>
    <property type="match status" value="1"/>
</dbReference>
<feature type="region of interest" description="Disordered" evidence="14">
    <location>
        <begin position="1"/>
        <end position="26"/>
    </location>
</feature>
<dbReference type="RefSeq" id="XP_033792869.1">
    <property type="nucleotide sequence ID" value="XM_033936978.1"/>
</dbReference>
<keyword evidence="3" id="KW-0479">Metal-binding</keyword>
<evidence type="ECO:0000256" key="8">
    <source>
        <dbReference type="ARBA" id="ARBA00023117"/>
    </source>
</evidence>
<accession>A0A6P8Q953</accession>
<feature type="region of interest" description="Disordered" evidence="14">
    <location>
        <begin position="1180"/>
        <end position="1200"/>
    </location>
</feature>
<feature type="region of interest" description="Disordered" evidence="14">
    <location>
        <begin position="185"/>
        <end position="222"/>
    </location>
</feature>
<feature type="compositionally biased region" description="Basic residues" evidence="14">
    <location>
        <begin position="619"/>
        <end position="629"/>
    </location>
</feature>
<keyword evidence="4 13" id="KW-0863">Zinc-finger</keyword>
<evidence type="ECO:0000256" key="14">
    <source>
        <dbReference type="SAM" id="MobiDB-lite"/>
    </source>
</evidence>
<dbReference type="InterPro" id="IPR016177">
    <property type="entry name" value="DNA-bd_dom_sf"/>
</dbReference>
<dbReference type="PANTHER" id="PTHR45915">
    <property type="entry name" value="TRANSCRIPTION INTERMEDIARY FACTOR"/>
    <property type="match status" value="1"/>
</dbReference>
<dbReference type="SMART" id="SM00297">
    <property type="entry name" value="BROMO"/>
    <property type="match status" value="1"/>
</dbReference>
<dbReference type="SMART" id="SM00249">
    <property type="entry name" value="PHD"/>
    <property type="match status" value="1"/>
</dbReference>
<dbReference type="InterPro" id="IPR037374">
    <property type="entry name" value="BAZ2A/B_Bromo"/>
</dbReference>
<dbReference type="RefSeq" id="XP_033792868.1">
    <property type="nucleotide sequence ID" value="XM_033936977.1"/>
</dbReference>
<dbReference type="Pfam" id="PF00439">
    <property type="entry name" value="Bromodomain"/>
    <property type="match status" value="1"/>
</dbReference>
<feature type="compositionally biased region" description="Low complexity" evidence="14">
    <location>
        <begin position="1191"/>
        <end position="1200"/>
    </location>
</feature>
<evidence type="ECO:0000256" key="5">
    <source>
        <dbReference type="ARBA" id="ARBA00022833"/>
    </source>
</evidence>
<dbReference type="PROSITE" id="PS50014">
    <property type="entry name" value="BROMODOMAIN_2"/>
    <property type="match status" value="1"/>
</dbReference>
<dbReference type="GO" id="GO:0005634">
    <property type="term" value="C:nucleus"/>
    <property type="evidence" value="ECO:0007669"/>
    <property type="project" value="UniProtKB-SubCell"/>
</dbReference>
<dbReference type="GO" id="GO:0008270">
    <property type="term" value="F:zinc ion binding"/>
    <property type="evidence" value="ECO:0007669"/>
    <property type="project" value="UniProtKB-KW"/>
</dbReference>
<dbReference type="CTD" id="11176"/>
<keyword evidence="9" id="KW-0238">DNA-binding</keyword>
<evidence type="ECO:0000256" key="9">
    <source>
        <dbReference type="ARBA" id="ARBA00023125"/>
    </source>
</evidence>
<dbReference type="Gene3D" id="3.30.890.10">
    <property type="entry name" value="Methyl-cpg-binding Protein 2, Chain A"/>
    <property type="match status" value="1"/>
</dbReference>
<dbReference type="GeneID" id="117356962"/>
<comment type="subcellular location">
    <subcellularLocation>
        <location evidence="1">Nucleus</location>
    </subcellularLocation>
</comment>
<dbReference type="FunFam" id="3.30.890.10:FF:000002">
    <property type="entry name" value="Bromodomain adjacent to zinc finger domain protein 2B"/>
    <property type="match status" value="1"/>
</dbReference>
<evidence type="ECO:0000259" key="16">
    <source>
        <dbReference type="PROSITE" id="PS50016"/>
    </source>
</evidence>
<evidence type="ECO:0000259" key="18">
    <source>
        <dbReference type="PROSITE" id="PS50982"/>
    </source>
</evidence>
<evidence type="ECO:0000256" key="11">
    <source>
        <dbReference type="ARBA" id="ARBA00023242"/>
    </source>
</evidence>
<feature type="region of interest" description="Disordered" evidence="14">
    <location>
        <begin position="914"/>
        <end position="941"/>
    </location>
</feature>
<feature type="domain" description="PHD-type" evidence="16">
    <location>
        <begin position="1600"/>
        <end position="1650"/>
    </location>
</feature>
<dbReference type="InterPro" id="IPR001487">
    <property type="entry name" value="Bromodomain"/>
</dbReference>
<evidence type="ECO:0000256" key="10">
    <source>
        <dbReference type="ARBA" id="ARBA00023163"/>
    </source>
</evidence>
<dbReference type="Proteomes" id="UP000515159">
    <property type="component" value="Chromosome 3"/>
</dbReference>
<feature type="compositionally biased region" description="Polar residues" evidence="14">
    <location>
        <begin position="1286"/>
        <end position="1300"/>
    </location>
</feature>
<dbReference type="InterPro" id="IPR001965">
    <property type="entry name" value="Znf_PHD"/>
</dbReference>
<dbReference type="FunFam" id="3.30.40.10:FF:000199">
    <property type="entry name" value="Bromodomain adjacent to zinc finger domain 2B"/>
    <property type="match status" value="1"/>
</dbReference>
<dbReference type="Gene3D" id="1.20.920.10">
    <property type="entry name" value="Bromodomain-like"/>
    <property type="match status" value="1"/>
</dbReference>
<dbReference type="CDD" id="cd15629">
    <property type="entry name" value="PHD_BAZ2A"/>
    <property type="match status" value="1"/>
</dbReference>
<dbReference type="KEGG" id="gsh:117356962"/>
<dbReference type="InterPro" id="IPR036427">
    <property type="entry name" value="Bromodomain-like_sf"/>
</dbReference>
<evidence type="ECO:0000256" key="4">
    <source>
        <dbReference type="ARBA" id="ARBA00022771"/>
    </source>
</evidence>
<dbReference type="GO" id="GO:0003677">
    <property type="term" value="F:DNA binding"/>
    <property type="evidence" value="ECO:0007669"/>
    <property type="project" value="UniProtKB-KW"/>
</dbReference>
<dbReference type="InterPro" id="IPR001739">
    <property type="entry name" value="Methyl_CpG_DNA-bd"/>
</dbReference>
<feature type="domain" description="DDT" evidence="17">
    <location>
        <begin position="727"/>
        <end position="792"/>
    </location>
</feature>
<dbReference type="SUPFAM" id="SSF54171">
    <property type="entry name" value="DNA-binding domain"/>
    <property type="match status" value="1"/>
</dbReference>
<dbReference type="CDD" id="cd01397">
    <property type="entry name" value="HAT_MBD"/>
    <property type="match status" value="1"/>
</dbReference>
<evidence type="ECO:0000256" key="1">
    <source>
        <dbReference type="ARBA" id="ARBA00004123"/>
    </source>
</evidence>
<evidence type="ECO:0000256" key="6">
    <source>
        <dbReference type="ARBA" id="ARBA00023015"/>
    </source>
</evidence>
<dbReference type="SMART" id="SM00384">
    <property type="entry name" value="AT_hook"/>
    <property type="match status" value="4"/>
</dbReference>
<evidence type="ECO:0000313" key="20">
    <source>
        <dbReference type="RefSeq" id="XP_033792867.1"/>
    </source>
</evidence>
<feature type="compositionally biased region" description="Polar residues" evidence="14">
    <location>
        <begin position="186"/>
        <end position="196"/>
    </location>
</feature>
<dbReference type="InterPro" id="IPR018501">
    <property type="entry name" value="DDT_dom"/>
</dbReference>
<feature type="compositionally biased region" description="Low complexity" evidence="14">
    <location>
        <begin position="1030"/>
        <end position="1040"/>
    </location>
</feature>
<feature type="compositionally biased region" description="Basic and acidic residues" evidence="14">
    <location>
        <begin position="197"/>
        <end position="214"/>
    </location>
</feature>
<dbReference type="GO" id="GO:0033553">
    <property type="term" value="C:rDNA heterochromatin"/>
    <property type="evidence" value="ECO:0007669"/>
    <property type="project" value="TreeGrafter"/>
</dbReference>
<comment type="similarity">
    <text evidence="2">Belongs to the WAL family.</text>
</comment>
<dbReference type="RefSeq" id="XP_033792867.1">
    <property type="nucleotide sequence ID" value="XM_033936976.1"/>
</dbReference>
<keyword evidence="10" id="KW-0804">Transcription</keyword>
<feature type="compositionally biased region" description="Basic and acidic residues" evidence="14">
    <location>
        <begin position="931"/>
        <end position="941"/>
    </location>
</feature>
<dbReference type="Gene3D" id="3.30.40.10">
    <property type="entry name" value="Zinc/RING finger domain, C3HC4 (zinc finger)"/>
    <property type="match status" value="1"/>
</dbReference>
<gene>
    <name evidence="20 21 22" type="primary">BAZ2A</name>
</gene>
<dbReference type="PROSITE" id="PS00633">
    <property type="entry name" value="BROMODOMAIN_1"/>
    <property type="match status" value="1"/>
</dbReference>
<keyword evidence="19" id="KW-1185">Reference proteome</keyword>
<dbReference type="PROSITE" id="PS50016">
    <property type="entry name" value="ZF_PHD_2"/>
    <property type="match status" value="1"/>
</dbReference>
<feature type="compositionally biased region" description="Basic and acidic residues" evidence="14">
    <location>
        <begin position="630"/>
        <end position="639"/>
    </location>
</feature>
<feature type="domain" description="Bromo" evidence="15">
    <location>
        <begin position="1734"/>
        <end position="1804"/>
    </location>
</feature>
<dbReference type="OrthoDB" id="21449at2759"/>
<evidence type="ECO:0000313" key="22">
    <source>
        <dbReference type="RefSeq" id="XP_033792869.1"/>
    </source>
</evidence>
<dbReference type="InterPro" id="IPR028941">
    <property type="entry name" value="WHIM2_dom"/>
</dbReference>
<feature type="region of interest" description="Disordered" evidence="14">
    <location>
        <begin position="555"/>
        <end position="585"/>
    </location>
</feature>
<dbReference type="Pfam" id="PF15613">
    <property type="entry name" value="WSD"/>
    <property type="match status" value="2"/>
</dbReference>
<evidence type="ECO:0000259" key="15">
    <source>
        <dbReference type="PROSITE" id="PS50014"/>
    </source>
</evidence>
<evidence type="ECO:0000256" key="3">
    <source>
        <dbReference type="ARBA" id="ARBA00022723"/>
    </source>
</evidence>
<feature type="domain" description="MBD" evidence="18">
    <location>
        <begin position="450"/>
        <end position="521"/>
    </location>
</feature>
<keyword evidence="11" id="KW-0539">Nucleus</keyword>
<evidence type="ECO:0000313" key="19">
    <source>
        <dbReference type="Proteomes" id="UP000515159"/>
    </source>
</evidence>
<keyword evidence="8 12" id="KW-0103">Bromodomain</keyword>
<feature type="region of interest" description="Disordered" evidence="14">
    <location>
        <begin position="1273"/>
        <end position="1334"/>
    </location>
</feature>
<protein>
    <submittedName>
        <fullName evidence="20 21">Bromodomain adjacent to zinc finger domain protein 2A isoform X1</fullName>
    </submittedName>
</protein>
<feature type="region of interest" description="Disordered" evidence="14">
    <location>
        <begin position="619"/>
        <end position="641"/>
    </location>
</feature>
<dbReference type="Pfam" id="PF00628">
    <property type="entry name" value="PHD"/>
    <property type="match status" value="1"/>
</dbReference>
<dbReference type="InterPro" id="IPR017956">
    <property type="entry name" value="AT_hook_DNA-bd_motif"/>
</dbReference>
<sequence length="1830" mass="206356">METNNHFSYTGLSSVSTASGLKSSPSSMENLYTNGSSINFTPQGKGLNGDVNINGVSTVSHTTTSSMHSSDSSHLSRPVGYEYLWKYQPIATGSLKDSSHTSQFPGLRQYPLNGQMGTSRQEGAGGHLATQKGGQEFWGNGSQSSIGLSFNSQELYNSFHEEGFVVIPNEPPMFCVAQQPAPMLASSAQNASPSHSVQEEDSKQPTEMAAREEVTSVVPESDTTLVESLDLEATQPDLKMCSYNGTAPVLEAAELLPAPDISCLDDPTPLSEQLDDSHLLSSDNLEPFGPDLSRETQNGGLYDMEGSELVSEDEKTALVAPADDLSVLDCSTFNNSASFHIMAEEGQGSRVLFVATASSPVLEESVMQDSRFELNNECEVEQEETLNAAPALEEEFQNISLEERIVSSYTECTIVTGKKVKVRKDGDEGRGRVPGPVNASASGDSVRRRMATVEEIFIPLKHGWKREVYIKKGNHRWQGETWYYGPCGKRMKQFPEVIKYLTRNTSLPVQREHFSFSPRMPVGDFYEERDTPEGLQWVKLNCEEIPSRILAITGKRGRPRNTEKMRASDHQKVKRGRGRPPKAKDENLLSKIEARTMKKLEAQEVLSDEDKLKLSKIKKKMRRKERNRRKQEAKIMKQKETKKKVKVIKEVEKGKTKPAKGKKEKEEKVKIVVRKVDNKVLTQRRLEERKRQQLILEEMKKPTEDMCLTDHQPLPEFSRIPGVFLPNHAFSYCLTVVEFLHSYGKVLGFDVIRDVPSLCMLQKGLYNVGDYLGEVQDLLVKLLGAAMRDPGLPPYYQSLKILGEKISEIGLNRDSVSEVLRIFLEAYGADLQLCDSLRSKPFQAHSPDVKASILAFIVCELNSSTIIINEIDRTLENMSNYRKNKWIIEGKLRRLKFALAKKIGSELAGLEEEQLQHSSHMSEDASTETVDEGRKYRKDEEGGSYSATSILQLEKQIEKLTKRQSYFRKKLLHTSQALRTVILGQDRFQRCYWVLPRLGGIFVEGSDSSPGNLEEAGVSSDAAKVAGPQSSSSSTSSGGSHRQGNIIHLSGRTGLAGLKKRKLTVLPEDAASEKVEEDLKFLLSDSPSLKAEPMEEPISGARNCSPARSRGRPRKAVPDPAEKERTKRRRLTKVELEAESLNGTYFTNQSQHDLSQSAFLSWLSQTQHCLIPSAVLSLESSPRKPNPNFLPPEELSSPPLDILENSSTNTESTRETVEKQGQWFKLLPRTPCNPPTLPPSLVSTSQEDSPIQRAVPQSYNLPCARTSAPVPAVRQDSGVSDAPTGGNLSPTASSTPLHTSTRLRKATWKVRGSPEKVPSLPPVPGQPKRRGRPPTKFFKQIEQKYLTQLTAQPIPQEMQRGWWWIKDPEELEEFLKALHPRGIREKTLHKHLTKHKEYLREVCIRTANDPIFHFRSGPGNSVCWETLRKWSVQDRTYEVDLSILQWVEDLEQRVLMSDLQIRGWMCLNPDSTREDLQYYEHKLDPLDDITIRVKKEGVMLHREANHPLDLAVLRLAALEENVERRYLKEPLWVQSEVVTEKVVVTHPDAPELGQTEVEYLITPRLRTWRQTLERCRSAAQVSLCLYQLEKSIAWEKSIIKVKCLVCRKGDDDEYLLLCDSCDRGCHTYCLRPKITEVPEGDWFCPICISRQEDGGYFHSLSTRVKNRKGRRMFDFPEDDGPKKGIGTRRRENGGMAVMSHYSSEGLSPLKRRQIYIRNHNVDLTSCEIILMELESHDDAWPFLEPVNPRLVPGYRKIIKHPMDFSTMREKLLTGGYSSCEEFATDAVLVFDNCQTFNEDDSEVGKAGLSLRKFYESRWAEFYQGSEQADQ</sequence>
<evidence type="ECO:0000256" key="2">
    <source>
        <dbReference type="ARBA" id="ARBA00007444"/>
    </source>
</evidence>
<name>A0A6P8Q953_GEOSA</name>
<feature type="region of interest" description="Disordered" evidence="14">
    <location>
        <begin position="1086"/>
        <end position="1128"/>
    </location>
</feature>
<evidence type="ECO:0000259" key="17">
    <source>
        <dbReference type="PROSITE" id="PS50827"/>
    </source>
</evidence>
<feature type="compositionally biased region" description="Basic and acidic residues" evidence="14">
    <location>
        <begin position="1116"/>
        <end position="1125"/>
    </location>
</feature>
<dbReference type="PROSITE" id="PS50827">
    <property type="entry name" value="DDT"/>
    <property type="match status" value="1"/>
</dbReference>
<keyword evidence="7" id="KW-0175">Coiled coil</keyword>
<dbReference type="CDD" id="cd05503">
    <property type="entry name" value="Bromo_BAZ2A_B_like"/>
    <property type="match status" value="1"/>
</dbReference>
<dbReference type="SUPFAM" id="SSF57903">
    <property type="entry name" value="FYVE/PHD zinc finger"/>
    <property type="match status" value="1"/>
</dbReference>
<dbReference type="InterPro" id="IPR019787">
    <property type="entry name" value="Znf_PHD-finger"/>
</dbReference>
<feature type="compositionally biased region" description="Basic residues" evidence="14">
    <location>
        <begin position="572"/>
        <end position="581"/>
    </location>
</feature>
<dbReference type="Pfam" id="PF02791">
    <property type="entry name" value="DDT"/>
    <property type="match status" value="1"/>
</dbReference>
<evidence type="ECO:0000256" key="13">
    <source>
        <dbReference type="PROSITE-ProRule" id="PRU00146"/>
    </source>
</evidence>
<reference evidence="20 21" key="1">
    <citation type="submission" date="2025-04" db="UniProtKB">
        <authorList>
            <consortium name="RefSeq"/>
        </authorList>
    </citation>
    <scope>IDENTIFICATION</scope>
</reference>
<evidence type="ECO:0000256" key="7">
    <source>
        <dbReference type="ARBA" id="ARBA00023054"/>
    </source>
</evidence>
<dbReference type="InterPro" id="IPR013083">
    <property type="entry name" value="Znf_RING/FYVE/PHD"/>
</dbReference>
<dbReference type="InterPro" id="IPR018359">
    <property type="entry name" value="Bromodomain_CS"/>
</dbReference>
<organism evidence="19 22">
    <name type="scientific">Geotrypetes seraphini</name>
    <name type="common">Gaboon caecilian</name>
    <name type="synonym">Caecilia seraphini</name>
    <dbReference type="NCBI Taxonomy" id="260995"/>
    <lineage>
        <taxon>Eukaryota</taxon>
        <taxon>Metazoa</taxon>
        <taxon>Chordata</taxon>
        <taxon>Craniata</taxon>
        <taxon>Vertebrata</taxon>
        <taxon>Euteleostomi</taxon>
        <taxon>Amphibia</taxon>
        <taxon>Gymnophiona</taxon>
        <taxon>Geotrypetes</taxon>
    </lineage>
</organism>
<dbReference type="InterPro" id="IPR028940">
    <property type="entry name" value="PHD_BAZ2A"/>
</dbReference>
<keyword evidence="6" id="KW-0805">Transcription regulation</keyword>
<keyword evidence="5" id="KW-0862">Zinc</keyword>
<feature type="compositionally biased region" description="Basic and acidic residues" evidence="14">
    <location>
        <begin position="560"/>
        <end position="571"/>
    </location>
</feature>
<evidence type="ECO:0000313" key="21">
    <source>
        <dbReference type="RefSeq" id="XP_033792868.1"/>
    </source>
</evidence>
<dbReference type="PROSITE" id="PS50982">
    <property type="entry name" value="MBD"/>
    <property type="match status" value="1"/>
</dbReference>
<proteinExistence type="inferred from homology"/>
<feature type="region of interest" description="Disordered" evidence="14">
    <location>
        <begin position="1008"/>
        <end position="1051"/>
    </location>
</feature>